<feature type="disulfide bond" evidence="4">
    <location>
        <begin position="60"/>
        <end position="70"/>
    </location>
</feature>
<feature type="disulfide bond" evidence="4">
    <location>
        <begin position="171"/>
        <end position="181"/>
    </location>
</feature>
<evidence type="ECO:0000256" key="3">
    <source>
        <dbReference type="ARBA" id="ARBA00023157"/>
    </source>
</evidence>
<feature type="disulfide bond" evidence="4">
    <location>
        <begin position="331"/>
        <end position="341"/>
    </location>
</feature>
<sequence>VDGRCRCYAGFSGASCSRSAPHPCVSSCAGHGRCAGDGSCICDEGFAGHDCSVRLVPPGCTGGCSGRGLCGPHGGCICEPGFTGAHCERAGQSSLDPRHGFVFAQPPQARQAPDATFAKIAAAIARAPERFAPMPSLCPFNCSGHGRCERGRCRCRRGFSGRGCQIVSTRCAAGCSGHGRCSIDNRCECHPGYAGPRCEIVLRSSCPAECSAHGACSLLNFGGCECRDGMAPPTCGFATGSAAAVTAMVAAAARGDLPGSGGHGCPSGCSGKGLCTGGSCRCISGFEGNACDQVSVSCPAYCNGHGTCLSGTCACAAGWTGVECAQRVVHCPGGCNGHGSCVGTAIASVGRCVCEPGWHGEHCETAELSRPKCLLNCSGHGHCDETAHCVCLPGFSGAACEVREAQTCPMGCCGHGQCRWRSTRTDLSLFVSPTVGQLALPRSEERFCVCDPFWQGDDCCTPLLQARCPQKCSGHGICNEGKCECVSGWEGEGCDLLAPNCPDNCSGHGECRGSRCECERGFTGASCSEGDAFGHPGNDVLPFYRMVGGAGK</sequence>
<dbReference type="SMART" id="SM00181">
    <property type="entry name" value="EGF"/>
    <property type="match status" value="11"/>
</dbReference>
<dbReference type="PANTHER" id="PTHR11219">
    <property type="entry name" value="TENEURIN AND N-ACETYLGLUCOSAMINE-1-PHOSPHODIESTER ALPHA-N-ACETYLGLUCOSAMINIDASE"/>
    <property type="match status" value="1"/>
</dbReference>
<dbReference type="InterPro" id="IPR000742">
    <property type="entry name" value="EGF"/>
</dbReference>
<reference evidence="6" key="1">
    <citation type="submission" date="2021-01" db="EMBL/GenBank/DDBJ databases">
        <authorList>
            <person name="Corre E."/>
            <person name="Pelletier E."/>
            <person name="Niang G."/>
            <person name="Scheremetjew M."/>
            <person name="Finn R."/>
            <person name="Kale V."/>
            <person name="Holt S."/>
            <person name="Cochrane G."/>
            <person name="Meng A."/>
            <person name="Brown T."/>
            <person name="Cohen L."/>
        </authorList>
    </citation>
    <scope>NUCLEOTIDE SEQUENCE</scope>
    <source>
        <strain evidence="6">UIO037</strain>
    </source>
</reference>
<dbReference type="PROSITE" id="PS00022">
    <property type="entry name" value="EGF_1"/>
    <property type="match status" value="8"/>
</dbReference>
<evidence type="ECO:0000256" key="1">
    <source>
        <dbReference type="ARBA" id="ARBA00022536"/>
    </source>
</evidence>
<feature type="disulfide bond" evidence="4">
    <location>
        <begin position="42"/>
        <end position="51"/>
    </location>
</feature>
<feature type="domain" description="EGF-like" evidence="5">
    <location>
        <begin position="56"/>
        <end position="88"/>
    </location>
</feature>
<dbReference type="InterPro" id="IPR051216">
    <property type="entry name" value="Teneurin"/>
</dbReference>
<organism evidence="6">
    <name type="scientific">Prymnesium polylepis</name>
    <dbReference type="NCBI Taxonomy" id="72548"/>
    <lineage>
        <taxon>Eukaryota</taxon>
        <taxon>Haptista</taxon>
        <taxon>Haptophyta</taxon>
        <taxon>Prymnesiophyceae</taxon>
        <taxon>Prymnesiales</taxon>
        <taxon>Prymnesiaceae</taxon>
        <taxon>Prymnesium</taxon>
    </lineage>
</organism>
<dbReference type="Gene3D" id="2.10.25.10">
    <property type="entry name" value="Laminin"/>
    <property type="match status" value="7"/>
</dbReference>
<keyword evidence="2" id="KW-0677">Repeat</keyword>
<feature type="domain" description="EGF-like" evidence="5">
    <location>
        <begin position="327"/>
        <end position="364"/>
    </location>
</feature>
<feature type="disulfide bond" evidence="4">
    <location>
        <begin position="373"/>
        <end position="383"/>
    </location>
</feature>
<comment type="caution">
    <text evidence="4">Lacks conserved residue(s) required for the propagation of feature annotation.</text>
</comment>
<accession>A0A7S4NDW7</accession>
<feature type="disulfide bond" evidence="4">
    <location>
        <begin position="354"/>
        <end position="363"/>
    </location>
</feature>
<keyword evidence="3 4" id="KW-1015">Disulfide bond</keyword>
<feature type="non-terminal residue" evidence="6">
    <location>
        <position position="1"/>
    </location>
</feature>
<feature type="disulfide bond" evidence="4">
    <location>
        <begin position="189"/>
        <end position="198"/>
    </location>
</feature>
<feature type="domain" description="EGF-like" evidence="5">
    <location>
        <begin position="20"/>
        <end position="52"/>
    </location>
</feature>
<feature type="domain" description="EGF-like" evidence="5">
    <location>
        <begin position="167"/>
        <end position="199"/>
    </location>
</feature>
<dbReference type="EMBL" id="HBKO01040001">
    <property type="protein sequence ID" value="CAE2281887.1"/>
    <property type="molecule type" value="Transcribed_RNA"/>
</dbReference>
<dbReference type="PROSITE" id="PS50026">
    <property type="entry name" value="EGF_3"/>
    <property type="match status" value="5"/>
</dbReference>
<feature type="disulfide bond" evidence="4">
    <location>
        <begin position="391"/>
        <end position="400"/>
    </location>
</feature>
<dbReference type="AlphaFoldDB" id="A0A7S4NDW7"/>
<dbReference type="SUPFAM" id="SSF57196">
    <property type="entry name" value="EGF/Laminin"/>
    <property type="match status" value="3"/>
</dbReference>
<protein>
    <recommendedName>
        <fullName evidence="5">EGF-like domain-containing protein</fullName>
    </recommendedName>
</protein>
<proteinExistence type="predicted"/>
<keyword evidence="1 4" id="KW-0245">EGF-like domain</keyword>
<evidence type="ECO:0000256" key="2">
    <source>
        <dbReference type="ARBA" id="ARBA00022737"/>
    </source>
</evidence>
<evidence type="ECO:0000256" key="4">
    <source>
        <dbReference type="PROSITE-ProRule" id="PRU00076"/>
    </source>
</evidence>
<dbReference type="Pfam" id="PF23106">
    <property type="entry name" value="EGF_Teneurin"/>
    <property type="match status" value="3"/>
</dbReference>
<dbReference type="PANTHER" id="PTHR11219:SF69">
    <property type="entry name" value="TENEURIN-A"/>
    <property type="match status" value="1"/>
</dbReference>
<dbReference type="Gene3D" id="2.170.300.10">
    <property type="entry name" value="Tie2 ligand-binding domain superfamily"/>
    <property type="match status" value="1"/>
</dbReference>
<evidence type="ECO:0000259" key="5">
    <source>
        <dbReference type="PROSITE" id="PS50026"/>
    </source>
</evidence>
<dbReference type="PROSITE" id="PS01186">
    <property type="entry name" value="EGF_2"/>
    <property type="match status" value="9"/>
</dbReference>
<name>A0A7S4NDW7_9EUKA</name>
<feature type="domain" description="EGF-like" evidence="5">
    <location>
        <begin position="369"/>
        <end position="401"/>
    </location>
</feature>
<feature type="disulfide bond" evidence="4">
    <location>
        <begin position="335"/>
        <end position="352"/>
    </location>
</feature>
<evidence type="ECO:0000313" key="6">
    <source>
        <dbReference type="EMBL" id="CAE2281887.1"/>
    </source>
</evidence>
<feature type="disulfide bond" evidence="4">
    <location>
        <begin position="24"/>
        <end position="34"/>
    </location>
</feature>
<gene>
    <name evidence="6" type="ORF">CPOL0286_LOCUS18325</name>
</gene>
<dbReference type="Pfam" id="PF25024">
    <property type="entry name" value="EGF_TEN"/>
    <property type="match status" value="1"/>
</dbReference>
<feature type="disulfide bond" evidence="4">
    <location>
        <begin position="78"/>
        <end position="87"/>
    </location>
</feature>